<dbReference type="Pfam" id="PF07045">
    <property type="entry name" value="DUF1330"/>
    <property type="match status" value="1"/>
</dbReference>
<gene>
    <name evidence="2" type="ORF">GXW71_17220</name>
</gene>
<organism evidence="2 3">
    <name type="scientific">Plastoroseomonas hellenica</name>
    <dbReference type="NCBI Taxonomy" id="2687306"/>
    <lineage>
        <taxon>Bacteria</taxon>
        <taxon>Pseudomonadati</taxon>
        <taxon>Pseudomonadota</taxon>
        <taxon>Alphaproteobacteria</taxon>
        <taxon>Acetobacterales</taxon>
        <taxon>Acetobacteraceae</taxon>
        <taxon>Plastoroseomonas</taxon>
    </lineage>
</organism>
<comment type="caution">
    <text evidence="2">The sequence shown here is derived from an EMBL/GenBank/DDBJ whole genome shotgun (WGS) entry which is preliminary data.</text>
</comment>
<dbReference type="InterPro" id="IPR010753">
    <property type="entry name" value="DUF1330"/>
</dbReference>
<dbReference type="PANTHER" id="PTHR41521:SF4">
    <property type="entry name" value="BLR0684 PROTEIN"/>
    <property type="match status" value="1"/>
</dbReference>
<keyword evidence="3" id="KW-1185">Reference proteome</keyword>
<proteinExistence type="predicted"/>
<sequence length="96" mass="10783">MPAYVIFDVEIRDTERYQAFMAQVKPALKAAGARYLARGGAHKVHEGDWQPRRIVLLEFPSIAAFEEFYEGPVYQGLKEVREACSAARLVSVEGLP</sequence>
<dbReference type="Proteomes" id="UP001196870">
    <property type="component" value="Unassembled WGS sequence"/>
</dbReference>
<evidence type="ECO:0000313" key="2">
    <source>
        <dbReference type="EMBL" id="MBR0666104.1"/>
    </source>
</evidence>
<feature type="domain" description="DUF1330" evidence="1">
    <location>
        <begin position="2"/>
        <end position="95"/>
    </location>
</feature>
<evidence type="ECO:0000259" key="1">
    <source>
        <dbReference type="Pfam" id="PF07045"/>
    </source>
</evidence>
<protein>
    <submittedName>
        <fullName evidence="2">DUF1330 domain-containing protein</fullName>
    </submittedName>
</protein>
<dbReference type="InterPro" id="IPR011008">
    <property type="entry name" value="Dimeric_a/b-barrel"/>
</dbReference>
<dbReference type="Gene3D" id="3.30.70.100">
    <property type="match status" value="1"/>
</dbReference>
<evidence type="ECO:0000313" key="3">
    <source>
        <dbReference type="Proteomes" id="UP001196870"/>
    </source>
</evidence>
<dbReference type="RefSeq" id="WP_211853777.1">
    <property type="nucleotide sequence ID" value="NZ_JAAGBB010000020.1"/>
</dbReference>
<dbReference type="PANTHER" id="PTHR41521">
    <property type="match status" value="1"/>
</dbReference>
<dbReference type="EMBL" id="JAAGBB010000020">
    <property type="protein sequence ID" value="MBR0666104.1"/>
    <property type="molecule type" value="Genomic_DNA"/>
</dbReference>
<name>A0ABS5F0M1_9PROT</name>
<dbReference type="SUPFAM" id="SSF54909">
    <property type="entry name" value="Dimeric alpha+beta barrel"/>
    <property type="match status" value="1"/>
</dbReference>
<accession>A0ABS5F0M1</accession>
<reference evidence="3" key="1">
    <citation type="journal article" date="2021" name="Syst. Appl. Microbiol.">
        <title>Roseomonas hellenica sp. nov., isolated from roots of wild-growing Alkanna tinctoria.</title>
        <authorList>
            <person name="Rat A."/>
            <person name="Naranjo H.D."/>
            <person name="Lebbe L."/>
            <person name="Cnockaert M."/>
            <person name="Krigas N."/>
            <person name="Grigoriadou K."/>
            <person name="Maloupa E."/>
            <person name="Willems A."/>
        </authorList>
    </citation>
    <scope>NUCLEOTIDE SEQUENCE [LARGE SCALE GENOMIC DNA]</scope>
    <source>
        <strain evidence="3">LMG 31523</strain>
    </source>
</reference>